<feature type="non-terminal residue" evidence="1">
    <location>
        <position position="414"/>
    </location>
</feature>
<protein>
    <submittedName>
        <fullName evidence="1">Uncharacterized protein</fullName>
    </submittedName>
</protein>
<dbReference type="Proteomes" id="UP000648239">
    <property type="component" value="Unassembled WGS sequence"/>
</dbReference>
<accession>A0A8J6Y2A7</accession>
<reference evidence="1 2" key="1">
    <citation type="submission" date="2020-08" db="EMBL/GenBank/DDBJ databases">
        <title>Acidobacteriota in marine sediments use diverse sulfur dissimilation pathways.</title>
        <authorList>
            <person name="Wasmund K."/>
        </authorList>
    </citation>
    <scope>NUCLEOTIDE SEQUENCE [LARGE SCALE GENOMIC DNA]</scope>
    <source>
        <strain evidence="1">MAG AM4</strain>
    </source>
</reference>
<dbReference type="AlphaFoldDB" id="A0A8J6Y2A7"/>
<dbReference type="EMBL" id="JACXWD010000017">
    <property type="protein sequence ID" value="MBD3867839.1"/>
    <property type="molecule type" value="Genomic_DNA"/>
</dbReference>
<sequence length="414" mass="45598">MATEKARLHSRWMLRVLEWSDPRAKYPNLWHDGMPVHVLAFDTVAKRLRLGDLVAVFHPAVQASEKKHGAFLGLSRVIGLRKSYSDSQYWIDLETAHRLSKPLVPDRVPRRVFLCCDSEWPGPDVALFRQLFAAAVSDGWSPVAGDLADGGEAEPEEAGRMFCGAVLGGGLHDRSEHTWLATVRLTGTGNPGLRVIRLEATGRFGLAGLLQSPDKTLMASEGVGLCFPFGMPLRFVEAIHDGTYPVSGWRDLLRLVGQLSYPDFLEKIQEFHRDHGETLRYTDEKQAAGSPLRRDLPDLGSVTFHGMRMLAEERAGYAVRPFESGEGRLLFEVRPPLQDVGLDETTAGKVQAWSSGIRERLSRLSRLPVTLDEDAYRACRSGAAALKAVLAARQAASAVLSGEVTRAPEELDPG</sequence>
<name>A0A8J6Y2A7_9BACT</name>
<proteinExistence type="predicted"/>
<organism evidence="1 2">
    <name type="scientific">Candidatus Polarisedimenticola svalbardensis</name>
    <dbReference type="NCBI Taxonomy" id="2886004"/>
    <lineage>
        <taxon>Bacteria</taxon>
        <taxon>Pseudomonadati</taxon>
        <taxon>Acidobacteriota</taxon>
        <taxon>Candidatus Polarisedimenticolia</taxon>
        <taxon>Candidatus Polarisedimenticolales</taxon>
        <taxon>Candidatus Polarisedimenticolaceae</taxon>
        <taxon>Candidatus Polarisedimenticola</taxon>
    </lineage>
</organism>
<comment type="caution">
    <text evidence="1">The sequence shown here is derived from an EMBL/GenBank/DDBJ whole genome shotgun (WGS) entry which is preliminary data.</text>
</comment>
<evidence type="ECO:0000313" key="2">
    <source>
        <dbReference type="Proteomes" id="UP000648239"/>
    </source>
</evidence>
<gene>
    <name evidence="1" type="ORF">IFK94_06930</name>
</gene>
<evidence type="ECO:0000313" key="1">
    <source>
        <dbReference type="EMBL" id="MBD3867839.1"/>
    </source>
</evidence>